<dbReference type="InterPro" id="IPR050403">
    <property type="entry name" value="Myosin_RLC"/>
</dbReference>
<dbReference type="InterPro" id="IPR002048">
    <property type="entry name" value="EF_hand_dom"/>
</dbReference>
<sequence>MSEEALSAEKISAWISSYKEMLFKISTSKIGLNPTKSECSNYKSSCASDNNLVDFSEILTLVQNLGWDRSAEEQAIINAFAEFDVEKTGYLEESLLKKKLCSLGEDQLSKHEVDKLLSLTSFHTEGGSRQINYKELSAALCGKPTP</sequence>
<keyword evidence="5" id="KW-1185">Reference proteome</keyword>
<evidence type="ECO:0000256" key="2">
    <source>
        <dbReference type="ARBA" id="ARBA00023179"/>
    </source>
</evidence>
<keyword evidence="2" id="KW-0514">Muscle protein</keyword>
<reference evidence="4" key="1">
    <citation type="submission" date="2020-06" db="EMBL/GenBank/DDBJ databases">
        <title>Draft genome of Bugula neritina, a colonial animal packing powerful symbionts and potential medicines.</title>
        <authorList>
            <person name="Rayko M."/>
        </authorList>
    </citation>
    <scope>NUCLEOTIDE SEQUENCE [LARGE SCALE GENOMIC DNA]</scope>
    <source>
        <strain evidence="4">Kwan_BN1</strain>
    </source>
</reference>
<evidence type="ECO:0000256" key="1">
    <source>
        <dbReference type="ARBA" id="ARBA00022737"/>
    </source>
</evidence>
<dbReference type="PROSITE" id="PS50222">
    <property type="entry name" value="EF_HAND_2"/>
    <property type="match status" value="1"/>
</dbReference>
<protein>
    <recommendedName>
        <fullName evidence="3">EF-hand domain-containing protein</fullName>
    </recommendedName>
</protein>
<proteinExistence type="predicted"/>
<dbReference type="AlphaFoldDB" id="A0A7J7IUH1"/>
<keyword evidence="1" id="KW-0677">Repeat</keyword>
<feature type="domain" description="EF-hand" evidence="3">
    <location>
        <begin position="71"/>
        <end position="106"/>
    </location>
</feature>
<name>A0A7J7IUH1_BUGNE</name>
<dbReference type="EMBL" id="VXIV02003453">
    <property type="protein sequence ID" value="KAF6016898.1"/>
    <property type="molecule type" value="Genomic_DNA"/>
</dbReference>
<comment type="caution">
    <text evidence="4">The sequence shown here is derived from an EMBL/GenBank/DDBJ whole genome shotgun (WGS) entry which is preliminary data.</text>
</comment>
<organism evidence="4 5">
    <name type="scientific">Bugula neritina</name>
    <name type="common">Brown bryozoan</name>
    <name type="synonym">Sertularia neritina</name>
    <dbReference type="NCBI Taxonomy" id="10212"/>
    <lineage>
        <taxon>Eukaryota</taxon>
        <taxon>Metazoa</taxon>
        <taxon>Spiralia</taxon>
        <taxon>Lophotrochozoa</taxon>
        <taxon>Bryozoa</taxon>
        <taxon>Gymnolaemata</taxon>
        <taxon>Cheilostomatida</taxon>
        <taxon>Flustrina</taxon>
        <taxon>Buguloidea</taxon>
        <taxon>Bugulidae</taxon>
        <taxon>Bugula</taxon>
    </lineage>
</organism>
<dbReference type="PANTHER" id="PTHR23049">
    <property type="entry name" value="MYOSIN REGULATORY LIGHT CHAIN 2"/>
    <property type="match status" value="1"/>
</dbReference>
<dbReference type="InterPro" id="IPR011992">
    <property type="entry name" value="EF-hand-dom_pair"/>
</dbReference>
<dbReference type="Proteomes" id="UP000593567">
    <property type="component" value="Unassembled WGS sequence"/>
</dbReference>
<evidence type="ECO:0000313" key="4">
    <source>
        <dbReference type="EMBL" id="KAF6016898.1"/>
    </source>
</evidence>
<dbReference type="Gene3D" id="1.10.238.10">
    <property type="entry name" value="EF-hand"/>
    <property type="match status" value="1"/>
</dbReference>
<dbReference type="SUPFAM" id="SSF47473">
    <property type="entry name" value="EF-hand"/>
    <property type="match status" value="1"/>
</dbReference>
<accession>A0A7J7IUH1</accession>
<gene>
    <name evidence="4" type="ORF">EB796_024796</name>
</gene>
<dbReference type="GO" id="GO:0005509">
    <property type="term" value="F:calcium ion binding"/>
    <property type="evidence" value="ECO:0007669"/>
    <property type="project" value="InterPro"/>
</dbReference>
<evidence type="ECO:0000313" key="5">
    <source>
        <dbReference type="Proteomes" id="UP000593567"/>
    </source>
</evidence>
<evidence type="ECO:0000259" key="3">
    <source>
        <dbReference type="PROSITE" id="PS50222"/>
    </source>
</evidence>